<proteinExistence type="predicted"/>
<evidence type="ECO:0000256" key="1">
    <source>
        <dbReference type="SAM" id="SignalP"/>
    </source>
</evidence>
<evidence type="ECO:0000313" key="2">
    <source>
        <dbReference type="EMBL" id="KAL3283059.1"/>
    </source>
</evidence>
<name>A0ABD2NXC3_9CUCU</name>
<gene>
    <name evidence="2" type="ORF">HHI36_006217</name>
</gene>
<feature type="signal peptide" evidence="1">
    <location>
        <begin position="1"/>
        <end position="18"/>
    </location>
</feature>
<feature type="chain" id="PRO_5044753697" evidence="1">
    <location>
        <begin position="19"/>
        <end position="170"/>
    </location>
</feature>
<dbReference type="PROSITE" id="PS50092">
    <property type="entry name" value="TSP1"/>
    <property type="match status" value="1"/>
</dbReference>
<accession>A0ABD2NXC3</accession>
<dbReference type="InterPro" id="IPR000884">
    <property type="entry name" value="TSP1_rpt"/>
</dbReference>
<dbReference type="Proteomes" id="UP001516400">
    <property type="component" value="Unassembled WGS sequence"/>
</dbReference>
<evidence type="ECO:0000313" key="3">
    <source>
        <dbReference type="Proteomes" id="UP001516400"/>
    </source>
</evidence>
<reference evidence="2 3" key="1">
    <citation type="journal article" date="2021" name="BMC Biol.">
        <title>Horizontally acquired antibacterial genes associated with adaptive radiation of ladybird beetles.</title>
        <authorList>
            <person name="Li H.S."/>
            <person name="Tang X.F."/>
            <person name="Huang Y.H."/>
            <person name="Xu Z.Y."/>
            <person name="Chen M.L."/>
            <person name="Du X.Y."/>
            <person name="Qiu B.Y."/>
            <person name="Chen P.T."/>
            <person name="Zhang W."/>
            <person name="Slipinski A."/>
            <person name="Escalona H.E."/>
            <person name="Waterhouse R.M."/>
            <person name="Zwick A."/>
            <person name="Pang H."/>
        </authorList>
    </citation>
    <scope>NUCLEOTIDE SEQUENCE [LARGE SCALE GENOMIC DNA]</scope>
    <source>
        <strain evidence="2">SYSU2018</strain>
    </source>
</reference>
<organism evidence="2 3">
    <name type="scientific">Cryptolaemus montrouzieri</name>
    <dbReference type="NCBI Taxonomy" id="559131"/>
    <lineage>
        <taxon>Eukaryota</taxon>
        <taxon>Metazoa</taxon>
        <taxon>Ecdysozoa</taxon>
        <taxon>Arthropoda</taxon>
        <taxon>Hexapoda</taxon>
        <taxon>Insecta</taxon>
        <taxon>Pterygota</taxon>
        <taxon>Neoptera</taxon>
        <taxon>Endopterygota</taxon>
        <taxon>Coleoptera</taxon>
        <taxon>Polyphaga</taxon>
        <taxon>Cucujiformia</taxon>
        <taxon>Coccinelloidea</taxon>
        <taxon>Coccinellidae</taxon>
        <taxon>Scymninae</taxon>
        <taxon>Scymnini</taxon>
        <taxon>Cryptolaemus</taxon>
    </lineage>
</organism>
<protein>
    <submittedName>
        <fullName evidence="2">Uncharacterized protein</fullName>
    </submittedName>
</protein>
<dbReference type="EMBL" id="JABFTP020000144">
    <property type="protein sequence ID" value="KAL3283059.1"/>
    <property type="molecule type" value="Genomic_DNA"/>
</dbReference>
<keyword evidence="1" id="KW-0732">Signal</keyword>
<keyword evidence="3" id="KW-1185">Reference proteome</keyword>
<sequence length="170" mass="19650">MFVLEVALTCLLIFPTSSQVNNTATETLPLPYIPTEQKWIDKSVSTYAQENSSFSLPQWTEWSPWSKCRRCLQNRMKMCMNDSCEFTKVHQEKRCEKKRCKRKRKLEDFHVVMPEKSDGQRRYATPPQQIAAFNRRSEPEILAPNGGDWIKIDGDVIIGNDILGINPAEP</sequence>
<dbReference type="AlphaFoldDB" id="A0ABD2NXC3"/>
<comment type="caution">
    <text evidence="2">The sequence shown here is derived from an EMBL/GenBank/DDBJ whole genome shotgun (WGS) entry which is preliminary data.</text>
</comment>